<keyword evidence="2 6" id="KW-0808">Transferase</keyword>
<feature type="transmembrane region" description="Helical" evidence="6">
    <location>
        <begin position="249"/>
        <end position="266"/>
    </location>
</feature>
<evidence type="ECO:0000256" key="4">
    <source>
        <dbReference type="ARBA" id="ARBA00022989"/>
    </source>
</evidence>
<proteinExistence type="inferred from homology"/>
<evidence type="ECO:0000256" key="5">
    <source>
        <dbReference type="ARBA" id="ARBA00023136"/>
    </source>
</evidence>
<feature type="transmembrane region" description="Helical" evidence="6">
    <location>
        <begin position="350"/>
        <end position="368"/>
    </location>
</feature>
<keyword evidence="6" id="KW-0479">Metal-binding</keyword>
<dbReference type="EC" id="2.7.8.13" evidence="6"/>
<keyword evidence="6" id="KW-0961">Cell wall biogenesis/degradation</keyword>
<evidence type="ECO:0000313" key="7">
    <source>
        <dbReference type="EMBL" id="KKW05657.1"/>
    </source>
</evidence>
<feature type="transmembrane region" description="Helical" evidence="6">
    <location>
        <begin position="6"/>
        <end position="37"/>
    </location>
</feature>
<dbReference type="PATRIC" id="fig|1618342.3.peg.428"/>
<evidence type="ECO:0000256" key="1">
    <source>
        <dbReference type="ARBA" id="ARBA00004141"/>
    </source>
</evidence>
<keyword evidence="6" id="KW-0573">Peptidoglycan synthesis</keyword>
<dbReference type="GO" id="GO:0009252">
    <property type="term" value="P:peptidoglycan biosynthetic process"/>
    <property type="evidence" value="ECO:0007669"/>
    <property type="project" value="UniProtKB-UniRule"/>
</dbReference>
<comment type="caution">
    <text evidence="7">The sequence shown here is derived from an EMBL/GenBank/DDBJ whole genome shotgun (WGS) entry which is preliminary data.</text>
</comment>
<dbReference type="GO" id="GO:0008963">
    <property type="term" value="F:phospho-N-acetylmuramoyl-pentapeptide-transferase activity"/>
    <property type="evidence" value="ECO:0007669"/>
    <property type="project" value="UniProtKB-UniRule"/>
</dbReference>
<dbReference type="PANTHER" id="PTHR22926">
    <property type="entry name" value="PHOSPHO-N-ACETYLMURAMOYL-PENTAPEPTIDE-TRANSFERASE"/>
    <property type="match status" value="1"/>
</dbReference>
<feature type="transmembrane region" description="Helical" evidence="6">
    <location>
        <begin position="197"/>
        <end position="213"/>
    </location>
</feature>
<feature type="transmembrane region" description="Helical" evidence="6">
    <location>
        <begin position="84"/>
        <end position="104"/>
    </location>
</feature>
<feature type="transmembrane region" description="Helical" evidence="6">
    <location>
        <begin position="225"/>
        <end position="243"/>
    </location>
</feature>
<keyword evidence="5 6" id="KW-0472">Membrane</keyword>
<keyword evidence="6" id="KW-0133">Cell shape</keyword>
<dbReference type="Pfam" id="PF00953">
    <property type="entry name" value="Glycos_transf_4"/>
    <property type="match status" value="1"/>
</dbReference>
<keyword evidence="6" id="KW-0460">Magnesium</keyword>
<dbReference type="GO" id="GO:0071555">
    <property type="term" value="P:cell wall organization"/>
    <property type="evidence" value="ECO:0007669"/>
    <property type="project" value="UniProtKB-KW"/>
</dbReference>
<feature type="transmembrane region" description="Helical" evidence="6">
    <location>
        <begin position="298"/>
        <end position="321"/>
    </location>
</feature>
<comment type="cofactor">
    <cofactor evidence="6">
        <name>Mg(2+)</name>
        <dbReference type="ChEBI" id="CHEBI:18420"/>
    </cofactor>
</comment>
<dbReference type="AlphaFoldDB" id="A0A0G1XSW6"/>
<dbReference type="GO" id="GO:0005886">
    <property type="term" value="C:plasma membrane"/>
    <property type="evidence" value="ECO:0007669"/>
    <property type="project" value="UniProtKB-SubCell"/>
</dbReference>
<protein>
    <recommendedName>
        <fullName evidence="6">Phospho-N-acetylmuramoyl-pentapeptide-transferase</fullName>
        <ecNumber evidence="6">2.7.8.13</ecNumber>
    </recommendedName>
    <alternativeName>
        <fullName evidence="6">UDP-MurNAc-pentapeptide phosphotransferase</fullName>
    </alternativeName>
</protein>
<comment type="similarity">
    <text evidence="6">Belongs to the glycosyltransferase 4 family. MraY subfamily.</text>
</comment>
<accession>A0A0G1XSW6</accession>
<comment type="pathway">
    <text evidence="6">Cell wall biogenesis; peptidoglycan biosynthesis.</text>
</comment>
<reference evidence="7 8" key="1">
    <citation type="journal article" date="2015" name="Nature">
        <title>rRNA introns, odd ribosomes, and small enigmatic genomes across a large radiation of phyla.</title>
        <authorList>
            <person name="Brown C.T."/>
            <person name="Hug L.A."/>
            <person name="Thomas B.C."/>
            <person name="Sharon I."/>
            <person name="Castelle C.J."/>
            <person name="Singh A."/>
            <person name="Wilkins M.J."/>
            <person name="Williams K.H."/>
            <person name="Banfield J.F."/>
        </authorList>
    </citation>
    <scope>NUCLEOTIDE SEQUENCE [LARGE SCALE GENOMIC DNA]</scope>
</reference>
<dbReference type="UniPathway" id="UPA00219"/>
<comment type="catalytic activity">
    <reaction evidence="6">
        <text>UDP-N-acetyl-alpha-D-muramoyl-L-alanyl-gamma-D-glutamyl-meso-2,6-diaminopimeloyl-D-alanyl-D-alanine + di-trans,octa-cis-undecaprenyl phosphate = di-trans,octa-cis-undecaprenyl diphospho-N-acetyl-alpha-D-muramoyl-L-alanyl-D-glutamyl-meso-2,6-diaminopimeloyl-D-alanyl-D-alanine + UMP</text>
        <dbReference type="Rhea" id="RHEA:28386"/>
        <dbReference type="ChEBI" id="CHEBI:57865"/>
        <dbReference type="ChEBI" id="CHEBI:60392"/>
        <dbReference type="ChEBI" id="CHEBI:61386"/>
        <dbReference type="ChEBI" id="CHEBI:61387"/>
        <dbReference type="EC" id="2.7.8.13"/>
    </reaction>
</comment>
<dbReference type="InterPro" id="IPR003524">
    <property type="entry name" value="PNAcMuramoyl-5peptid_Trfase"/>
</dbReference>
<name>A0A0G1XSW6_9BACT</name>
<dbReference type="Proteomes" id="UP000034119">
    <property type="component" value="Unassembled WGS sequence"/>
</dbReference>
<sequence>MAVSCYYYPVITSALGFLLLSTFLTMVLYLPFINFLYRFQLKEPINPDVPRAHFAKQGTPTAAGLLPVLVFLVLNILFNRTAPVSILLVTTAVLAVLGLGEDIFKIYRQSRLQKTIRSRIVPIVTLSDWSWNLYKMALFPWKIFKEIFRALGAQNVGGVSPYQKILVQASMGAILALWLATVGGTGIYLPLLGKVELGLFYIPLVMAVFLFLVNSVSVTDGLDGLVGGLLTIALTAVLALALILGEGDLAVAAATLIGGLVAFLYFNIYPARVFAGNVGALGWAGALIALSFLLDRSFIILVAGGVFVAEGLSVLLQVAAVKLGRKKPFLMAPLHHHFEMKGWAETKVTMRFWLFGGFLAFLALYLSLL</sequence>
<dbReference type="STRING" id="1618342.UY40_C0012G0004"/>
<keyword evidence="3 6" id="KW-0812">Transmembrane</keyword>
<keyword evidence="4 6" id="KW-1133">Transmembrane helix</keyword>
<dbReference type="HAMAP" id="MF_00038">
    <property type="entry name" value="MraY"/>
    <property type="match status" value="1"/>
</dbReference>
<organism evidence="7 8">
    <name type="scientific">candidate division CPR1 bacterium GW2011_GWC1_49_13</name>
    <dbReference type="NCBI Taxonomy" id="1618342"/>
    <lineage>
        <taxon>Bacteria</taxon>
        <taxon>candidate division CPR1</taxon>
    </lineage>
</organism>
<comment type="function">
    <text evidence="6">Catalyzes the initial step of the lipid cycle reactions in the biosynthesis of the cell wall peptidoglycan: transfers peptidoglycan precursor phospho-MurNAc-pentapeptide from UDP-MurNAc-pentapeptide onto the lipid carrier undecaprenyl phosphate, yielding undecaprenyl-pyrophosphoryl-MurNAc-pentapeptide, known as lipid I.</text>
</comment>
<evidence type="ECO:0000256" key="2">
    <source>
        <dbReference type="ARBA" id="ARBA00022679"/>
    </source>
</evidence>
<dbReference type="GO" id="GO:0051992">
    <property type="term" value="F:UDP-N-acetylmuramoyl-L-alanyl-D-glutamyl-meso-2,6-diaminopimelyl-D-alanyl-D-alanine:undecaprenyl-phosphate transferase activity"/>
    <property type="evidence" value="ECO:0007669"/>
    <property type="project" value="RHEA"/>
</dbReference>
<feature type="transmembrane region" description="Helical" evidence="6">
    <location>
        <begin position="172"/>
        <end position="191"/>
    </location>
</feature>
<evidence type="ECO:0000256" key="3">
    <source>
        <dbReference type="ARBA" id="ARBA00022692"/>
    </source>
</evidence>
<dbReference type="GO" id="GO:0008360">
    <property type="term" value="P:regulation of cell shape"/>
    <property type="evidence" value="ECO:0007669"/>
    <property type="project" value="UniProtKB-KW"/>
</dbReference>
<dbReference type="PANTHER" id="PTHR22926:SF5">
    <property type="entry name" value="PHOSPHO-N-ACETYLMURAMOYL-PENTAPEPTIDE-TRANSFERASE HOMOLOG"/>
    <property type="match status" value="1"/>
</dbReference>
<dbReference type="InterPro" id="IPR000715">
    <property type="entry name" value="Glycosyl_transferase_4"/>
</dbReference>
<dbReference type="GO" id="GO:0046872">
    <property type="term" value="F:metal ion binding"/>
    <property type="evidence" value="ECO:0007669"/>
    <property type="project" value="UniProtKB-KW"/>
</dbReference>
<comment type="subcellular location">
    <subcellularLocation>
        <location evidence="6">Cell membrane</location>
        <topology evidence="6">Multi-pass membrane protein</topology>
    </subcellularLocation>
    <subcellularLocation>
        <location evidence="1">Membrane</location>
        <topology evidence="1">Multi-pass membrane protein</topology>
    </subcellularLocation>
</comment>
<evidence type="ECO:0000256" key="6">
    <source>
        <dbReference type="HAMAP-Rule" id="MF_00038"/>
    </source>
</evidence>
<keyword evidence="6" id="KW-1003">Cell membrane</keyword>
<dbReference type="EMBL" id="LCPW01000012">
    <property type="protein sequence ID" value="KKW05657.1"/>
    <property type="molecule type" value="Genomic_DNA"/>
</dbReference>
<feature type="transmembrane region" description="Helical" evidence="6">
    <location>
        <begin position="58"/>
        <end position="78"/>
    </location>
</feature>
<keyword evidence="6" id="KW-0131">Cell cycle</keyword>
<gene>
    <name evidence="6" type="primary">mraY</name>
    <name evidence="7" type="ORF">UY40_C0012G0004</name>
</gene>
<dbReference type="GO" id="GO:0051301">
    <property type="term" value="P:cell division"/>
    <property type="evidence" value="ECO:0007669"/>
    <property type="project" value="UniProtKB-KW"/>
</dbReference>
<evidence type="ECO:0000313" key="8">
    <source>
        <dbReference type="Proteomes" id="UP000034119"/>
    </source>
</evidence>
<feature type="transmembrane region" description="Helical" evidence="6">
    <location>
        <begin position="273"/>
        <end position="292"/>
    </location>
</feature>
<keyword evidence="6" id="KW-0132">Cell division</keyword>